<evidence type="ECO:0000313" key="1">
    <source>
        <dbReference type="EMBL" id="CSC60198.1"/>
    </source>
</evidence>
<proteinExistence type="predicted"/>
<dbReference type="AlphaFoldDB" id="A0A655Z6Y9"/>
<dbReference type="Proteomes" id="UP000046067">
    <property type="component" value="Unassembled WGS sequence"/>
</dbReference>
<protein>
    <submittedName>
        <fullName evidence="1">Uncharacterized protein</fullName>
    </submittedName>
</protein>
<accession>A0A655Z6Y9</accession>
<dbReference type="EMBL" id="CWQJ01000023">
    <property type="protein sequence ID" value="CSC60198.1"/>
    <property type="molecule type" value="Genomic_DNA"/>
</dbReference>
<organism evidence="1 2">
    <name type="scientific">Vibrio cholerae</name>
    <dbReference type="NCBI Taxonomy" id="666"/>
    <lineage>
        <taxon>Bacteria</taxon>
        <taxon>Pseudomonadati</taxon>
        <taxon>Pseudomonadota</taxon>
        <taxon>Gammaproteobacteria</taxon>
        <taxon>Vibrionales</taxon>
        <taxon>Vibrionaceae</taxon>
        <taxon>Vibrio</taxon>
    </lineage>
</organism>
<gene>
    <name evidence="1" type="ORF">ERS013201_03038</name>
</gene>
<evidence type="ECO:0000313" key="2">
    <source>
        <dbReference type="Proteomes" id="UP000046067"/>
    </source>
</evidence>
<reference evidence="1 2" key="1">
    <citation type="submission" date="2015-07" db="EMBL/GenBank/DDBJ databases">
        <authorList>
            <consortium name="Pathogen Informatics"/>
        </authorList>
    </citation>
    <scope>NUCLEOTIDE SEQUENCE [LARGE SCALE GENOMIC DNA]</scope>
    <source>
        <strain evidence="1 2">A325</strain>
    </source>
</reference>
<sequence length="75" mass="9009">MRDWICLLLLEHEHYRYFHKSLYYHGKYESALLFSSPHSVPVVLRPINAQHPFERFEPLSQPPLSAWAQKNNSRM</sequence>
<name>A0A655Z6Y9_VIBCL</name>